<keyword evidence="2" id="KW-1185">Reference proteome</keyword>
<dbReference type="RefSeq" id="WP_179445612.1">
    <property type="nucleotide sequence ID" value="NZ_JACBZS010000001.1"/>
</dbReference>
<dbReference type="EMBL" id="JACBZS010000001">
    <property type="protein sequence ID" value="NYI71841.1"/>
    <property type="molecule type" value="Genomic_DNA"/>
</dbReference>
<gene>
    <name evidence="1" type="ORF">GGQ54_002401</name>
</gene>
<dbReference type="AlphaFoldDB" id="A0A7Z0ILR6"/>
<evidence type="ECO:0000313" key="2">
    <source>
        <dbReference type="Proteomes" id="UP000527616"/>
    </source>
</evidence>
<accession>A0A7Z0ILR6</accession>
<name>A0A7Z0ILR6_9ACTN</name>
<sequence length="197" mass="21573">MRRSFAWLGEDDPERLDTALASVDGATLTAHGTQRTNVWALAWALECGEGWITRRMRVSALGDGWARTLDLRRDDDGGWTSAVTTDGEPDLPPPGLDHPGGLDGALDCDLGLCPLTNVMPIRRLGLLDGTVEEQVLTMAWIEVPSLRVISSAQRYASAGPGRVRYESELRDFRAELTVDADGFVINYPGLARRVDPR</sequence>
<dbReference type="SUPFAM" id="SSF159275">
    <property type="entry name" value="PA1994-like"/>
    <property type="match status" value="1"/>
</dbReference>
<comment type="caution">
    <text evidence="1">The sequence shown here is derived from an EMBL/GenBank/DDBJ whole genome shotgun (WGS) entry which is preliminary data.</text>
</comment>
<reference evidence="1 2" key="1">
    <citation type="submission" date="2020-07" db="EMBL/GenBank/DDBJ databases">
        <title>Sequencing the genomes of 1000 actinobacteria strains.</title>
        <authorList>
            <person name="Klenk H.-P."/>
        </authorList>
    </citation>
    <scope>NUCLEOTIDE SEQUENCE [LARGE SCALE GENOMIC DNA]</scope>
    <source>
        <strain evidence="1 2">DSM 103164</strain>
    </source>
</reference>
<evidence type="ECO:0000313" key="1">
    <source>
        <dbReference type="EMBL" id="NYI71841.1"/>
    </source>
</evidence>
<dbReference type="InterPro" id="IPR009467">
    <property type="entry name" value="Glycolipid-bd_prot_put"/>
</dbReference>
<dbReference type="Pfam" id="PF06475">
    <property type="entry name" value="Glycolipid_bind"/>
    <property type="match status" value="1"/>
</dbReference>
<proteinExistence type="predicted"/>
<protein>
    <recommendedName>
        <fullName evidence="3">Glycolipid-binding domain-containing protein</fullName>
    </recommendedName>
</protein>
<dbReference type="Proteomes" id="UP000527616">
    <property type="component" value="Unassembled WGS sequence"/>
</dbReference>
<evidence type="ECO:0008006" key="3">
    <source>
        <dbReference type="Google" id="ProtNLM"/>
    </source>
</evidence>
<organism evidence="1 2">
    <name type="scientific">Naumannella cuiyingiana</name>
    <dbReference type="NCBI Taxonomy" id="1347891"/>
    <lineage>
        <taxon>Bacteria</taxon>
        <taxon>Bacillati</taxon>
        <taxon>Actinomycetota</taxon>
        <taxon>Actinomycetes</taxon>
        <taxon>Propionibacteriales</taxon>
        <taxon>Propionibacteriaceae</taxon>
        <taxon>Naumannella</taxon>
    </lineage>
</organism>